<accession>A0A1W0WIB8</accession>
<evidence type="ECO:0000313" key="15">
    <source>
        <dbReference type="EMBL" id="OQV14961.1"/>
    </source>
</evidence>
<dbReference type="InterPro" id="IPR001717">
    <property type="entry name" value="Anion_exchange"/>
</dbReference>
<evidence type="ECO:0000256" key="9">
    <source>
        <dbReference type="ARBA" id="ARBA00023136"/>
    </source>
</evidence>
<dbReference type="PANTHER" id="PTHR11453">
    <property type="entry name" value="ANION EXCHANGE PROTEIN"/>
    <property type="match status" value="1"/>
</dbReference>
<feature type="region of interest" description="Disordered" evidence="12">
    <location>
        <begin position="125"/>
        <end position="202"/>
    </location>
</feature>
<comment type="catalytic activity">
    <reaction evidence="10">
        <text>hydrogencarbonate(in) + chloride(out) = hydrogencarbonate(out) + chloride(in)</text>
        <dbReference type="Rhea" id="RHEA:72363"/>
        <dbReference type="ChEBI" id="CHEBI:17544"/>
        <dbReference type="ChEBI" id="CHEBI:17996"/>
    </reaction>
</comment>
<dbReference type="InterPro" id="IPR011531">
    <property type="entry name" value="HCO3_transpt-like_TM_dom"/>
</dbReference>
<dbReference type="GO" id="GO:0051453">
    <property type="term" value="P:regulation of intracellular pH"/>
    <property type="evidence" value="ECO:0007669"/>
    <property type="project" value="TreeGrafter"/>
</dbReference>
<keyword evidence="4" id="KW-1003">Cell membrane</keyword>
<evidence type="ECO:0000256" key="3">
    <source>
        <dbReference type="ARBA" id="ARBA00022448"/>
    </source>
</evidence>
<name>A0A1W0WIB8_HYPEX</name>
<dbReference type="FunFam" id="3.40.930.10:FF:000020">
    <property type="entry name" value="Anion exchange protein"/>
    <property type="match status" value="1"/>
</dbReference>
<dbReference type="InterPro" id="IPR003020">
    <property type="entry name" value="HCO3_transpt_euk"/>
</dbReference>
<dbReference type="GO" id="GO:0005886">
    <property type="term" value="C:plasma membrane"/>
    <property type="evidence" value="ECO:0007669"/>
    <property type="project" value="UniProtKB-SubCell"/>
</dbReference>
<evidence type="ECO:0000256" key="4">
    <source>
        <dbReference type="ARBA" id="ARBA00022475"/>
    </source>
</evidence>
<gene>
    <name evidence="15" type="ORF">BV898_10865</name>
</gene>
<dbReference type="FunFam" id="1.10.287.570:FF:000001">
    <property type="entry name" value="Anion exchange protein"/>
    <property type="match status" value="1"/>
</dbReference>
<feature type="compositionally biased region" description="Basic and acidic residues" evidence="12">
    <location>
        <begin position="245"/>
        <end position="259"/>
    </location>
</feature>
<evidence type="ECO:0000256" key="11">
    <source>
        <dbReference type="RuleBase" id="RU362035"/>
    </source>
</evidence>
<feature type="transmembrane region" description="Helical" evidence="11">
    <location>
        <begin position="981"/>
        <end position="1004"/>
    </location>
</feature>
<reference evidence="16" key="1">
    <citation type="submission" date="2017-01" db="EMBL/GenBank/DDBJ databases">
        <title>Comparative genomics of anhydrobiosis in the tardigrade Hypsibius dujardini.</title>
        <authorList>
            <person name="Yoshida Y."/>
            <person name="Koutsovoulos G."/>
            <person name="Laetsch D."/>
            <person name="Stevens L."/>
            <person name="Kumar S."/>
            <person name="Horikawa D."/>
            <person name="Ishino K."/>
            <person name="Komine S."/>
            <person name="Tomita M."/>
            <person name="Blaxter M."/>
            <person name="Arakawa K."/>
        </authorList>
    </citation>
    <scope>NUCLEOTIDE SEQUENCE [LARGE SCALE GENOMIC DNA]</scope>
    <source>
        <strain evidence="16">Z151</strain>
    </source>
</reference>
<evidence type="ECO:0000259" key="14">
    <source>
        <dbReference type="Pfam" id="PF07565"/>
    </source>
</evidence>
<evidence type="ECO:0000256" key="1">
    <source>
        <dbReference type="ARBA" id="ARBA00004651"/>
    </source>
</evidence>
<organism evidence="15 16">
    <name type="scientific">Hypsibius exemplaris</name>
    <name type="common">Freshwater tardigrade</name>
    <dbReference type="NCBI Taxonomy" id="2072580"/>
    <lineage>
        <taxon>Eukaryota</taxon>
        <taxon>Metazoa</taxon>
        <taxon>Ecdysozoa</taxon>
        <taxon>Tardigrada</taxon>
        <taxon>Eutardigrada</taxon>
        <taxon>Parachela</taxon>
        <taxon>Hypsibioidea</taxon>
        <taxon>Hypsibiidae</taxon>
        <taxon>Hypsibius</taxon>
    </lineage>
</organism>
<comment type="caution">
    <text evidence="11">Lacks conserved residue(s) required for the propagation of feature annotation.</text>
</comment>
<comment type="similarity">
    <text evidence="2 11">Belongs to the anion exchanger (TC 2.A.31) family.</text>
</comment>
<protein>
    <recommendedName>
        <fullName evidence="11">Anion exchange protein</fullName>
    </recommendedName>
</protein>
<feature type="transmembrane region" description="Helical" evidence="11">
    <location>
        <begin position="1212"/>
        <end position="1232"/>
    </location>
</feature>
<sequence length="1267" mass="141831">MIKKRALFFVPVQRRSKHTGSSNLAPVPRTSHRFLESRVGSSNLAPVSRISRRFLEPRTGSSNLVLVPGTSHWFLEPPIGSWNLALVPGTFHRFLEPSTGSWNLPPCLLPADGQDESSLIHAAAVNSNGAPSSSSSSSHPPMDGGRRPQQREVVPLLQQRRGSGGRRRSSSSSVEEDLEEDHQHQHHRRGVGGPSDNPSAQLDPELSEVLEKLLTTAPHHGSFGGTAAGSSPMPRADQPDLGPEEGDRFDDADFDEHRGLGGQTLHAHHPLVPQYLKKKLGRRKSIPPSASHPAHLQDRNYTSDIRALMDAPASFPHILPPVSEQAEPLDGEDPQELTPMILPHAEEDHKAAPLKGRKAEFYFSTESLQHESPHDSQYDIHRKSSIGSHRLQKSFSVHDEVSPERRSIHVEPGMSRPASEANGEVRFLIGQMSDDDDLWAAAATDRRRRVRSTPHIEDPGMRRRIGSDVETILRSAPTEADEAQHLQDKDLDHMWGHRMEASRMGVRSRTVKSVMTPNSKPHLLKRADTVGAKATPNRKKTFDHTPHEIYVEMEELIQEGEHMEWKEKARWIKYEEDVEMGGKWGKPHAASLSFHSLLELRKCLERGTVLLDLEGSDIGSITMAVVDNMVLTDQIKASEKWPVTRALLVKHRHMSENQLLSRSKGQTSTSNLQNLINSFSFSRPRTASNAVTGVLGSGDSIKDIDASIHTPIDQSPSGEFSHKPLPHSTSFDYHQPRKMSQITRRIPLGAEGSTVLVGALDFLEEPAVAFVRLAKGTFLHNVLDVDVPIRFIFVLLCPKGSLDYYEIGRSLSTLMSNKDFHGAAYRAEDRRDLLNAMNEFLADSLVLPPGHLDKPSLLPLSDIQKMNKSVQQRRRMSRKEISPMASPKKFNLRRRRMSVVPDDNLHRTGRIFGGLVNDVKRRFPWYWSDIKDGLNFQCLASIFFIFFANLAPAITFGGILEDKVKHYMGVSEMLIASSLCGMIFSLFSAQPLTIIGATGPLLVFEYSLYKFCHSSGIEFMPFRIWIGLWVAALATLITAFDLGVLIRHVTRFTEEVFAVLIAFIFTFESLQRIFWVFHNHPLLTVDEYCKERGSTLSLRALNGSEIRNRSFLSPELTIRYVIPPLTVINNVTQDETFLHPNDVRQYVGELWNGTVESVMHFDESVTEFTNEPNAALFCVILIIGTLFIATELRQFRNSKYLGRNARRAIGDFGVPLAICAMVIFDLLVPNVHTAKLDIPDGMTPTAPNKRGWFINPFGIKRFIAGGK</sequence>
<keyword evidence="8 11" id="KW-0406">Ion transport</keyword>
<evidence type="ECO:0000256" key="7">
    <source>
        <dbReference type="ARBA" id="ARBA00022989"/>
    </source>
</evidence>
<dbReference type="Gene3D" id="1.10.287.570">
    <property type="entry name" value="Helical hairpin bin"/>
    <property type="match status" value="1"/>
</dbReference>
<dbReference type="Pfam" id="PF07565">
    <property type="entry name" value="Band_3_cyto"/>
    <property type="match status" value="1"/>
</dbReference>
<dbReference type="InterPro" id="IPR016152">
    <property type="entry name" value="PTrfase/Anion_transptr"/>
</dbReference>
<dbReference type="EMBL" id="MTYJ01000096">
    <property type="protein sequence ID" value="OQV14961.1"/>
    <property type="molecule type" value="Genomic_DNA"/>
</dbReference>
<feature type="domain" description="Bicarbonate transporter-like transmembrane" evidence="13">
    <location>
        <begin position="910"/>
        <end position="1259"/>
    </location>
</feature>
<feature type="transmembrane region" description="Helical" evidence="11">
    <location>
        <begin position="1056"/>
        <end position="1077"/>
    </location>
</feature>
<evidence type="ECO:0000256" key="5">
    <source>
        <dbReference type="ARBA" id="ARBA00022681"/>
    </source>
</evidence>
<evidence type="ECO:0000259" key="13">
    <source>
        <dbReference type="Pfam" id="PF00955"/>
    </source>
</evidence>
<keyword evidence="7 11" id="KW-1133">Transmembrane helix</keyword>
<dbReference type="PRINTS" id="PR01231">
    <property type="entry name" value="HCO3TRNSPORT"/>
</dbReference>
<keyword evidence="3 11" id="KW-0813">Transport</keyword>
<dbReference type="PRINTS" id="PR00165">
    <property type="entry name" value="ANIONEXCHNGR"/>
</dbReference>
<dbReference type="Proteomes" id="UP000192578">
    <property type="component" value="Unassembled WGS sequence"/>
</dbReference>
<evidence type="ECO:0000256" key="8">
    <source>
        <dbReference type="ARBA" id="ARBA00023065"/>
    </source>
</evidence>
<dbReference type="InterPro" id="IPR013769">
    <property type="entry name" value="Band3_cytoplasmic_dom"/>
</dbReference>
<comment type="subcellular location">
    <subcellularLocation>
        <location evidence="1">Cell membrane</location>
        <topology evidence="1">Multi-pass membrane protein</topology>
    </subcellularLocation>
    <subcellularLocation>
        <location evidence="11">Membrane</location>
        <topology evidence="11">Multi-pass membrane protein</topology>
    </subcellularLocation>
</comment>
<keyword evidence="6 11" id="KW-0812">Transmembrane</keyword>
<feature type="region of interest" description="Disordered" evidence="12">
    <location>
        <begin position="218"/>
        <end position="271"/>
    </location>
</feature>
<evidence type="ECO:0000256" key="10">
    <source>
        <dbReference type="ARBA" id="ARBA00049347"/>
    </source>
</evidence>
<feature type="transmembrane region" description="Helical" evidence="11">
    <location>
        <begin position="939"/>
        <end position="960"/>
    </location>
</feature>
<keyword evidence="9 11" id="KW-0472">Membrane</keyword>
<dbReference type="Pfam" id="PF00955">
    <property type="entry name" value="HCO3_cotransp"/>
    <property type="match status" value="1"/>
</dbReference>
<feature type="compositionally biased region" description="Basic and acidic residues" evidence="12">
    <location>
        <begin position="396"/>
        <end position="409"/>
    </location>
</feature>
<dbReference type="GO" id="GO:0015701">
    <property type="term" value="P:bicarbonate transport"/>
    <property type="evidence" value="ECO:0007669"/>
    <property type="project" value="TreeGrafter"/>
</dbReference>
<dbReference type="SUPFAM" id="SSF55804">
    <property type="entry name" value="Phoshotransferase/anion transport protein"/>
    <property type="match status" value="1"/>
</dbReference>
<comment type="caution">
    <text evidence="15">The sequence shown here is derived from an EMBL/GenBank/DDBJ whole genome shotgun (WGS) entry which is preliminary data.</text>
</comment>
<dbReference type="OrthoDB" id="1735926at2759"/>
<dbReference type="AlphaFoldDB" id="A0A1W0WIB8"/>
<dbReference type="NCBIfam" id="TIGR00834">
    <property type="entry name" value="ae"/>
    <property type="match status" value="1"/>
</dbReference>
<evidence type="ECO:0000313" key="16">
    <source>
        <dbReference type="Proteomes" id="UP000192578"/>
    </source>
</evidence>
<keyword evidence="16" id="KW-1185">Reference proteome</keyword>
<feature type="transmembrane region" description="Helical" evidence="11">
    <location>
        <begin position="1024"/>
        <end position="1044"/>
    </location>
</feature>
<keyword evidence="5" id="KW-0039">Anion exchange</keyword>
<dbReference type="GO" id="GO:0005452">
    <property type="term" value="F:solute:inorganic anion antiporter activity"/>
    <property type="evidence" value="ECO:0007669"/>
    <property type="project" value="InterPro"/>
</dbReference>
<feature type="transmembrane region" description="Helical" evidence="11">
    <location>
        <begin position="1174"/>
        <end position="1192"/>
    </location>
</feature>
<evidence type="ECO:0000256" key="12">
    <source>
        <dbReference type="SAM" id="MobiDB-lite"/>
    </source>
</evidence>
<dbReference type="Gene3D" id="3.40.930.10">
    <property type="entry name" value="Mannitol-specific EII, Chain A"/>
    <property type="match status" value="1"/>
</dbReference>
<proteinExistence type="inferred from homology"/>
<dbReference type="PANTHER" id="PTHR11453:SF47">
    <property type="entry name" value="ANION EXCHANGE PROTEIN"/>
    <property type="match status" value="1"/>
</dbReference>
<evidence type="ECO:0000256" key="2">
    <source>
        <dbReference type="ARBA" id="ARBA00010993"/>
    </source>
</evidence>
<evidence type="ECO:0000256" key="6">
    <source>
        <dbReference type="ARBA" id="ARBA00022692"/>
    </source>
</evidence>
<dbReference type="GO" id="GO:0008509">
    <property type="term" value="F:monoatomic anion transmembrane transporter activity"/>
    <property type="evidence" value="ECO:0007669"/>
    <property type="project" value="InterPro"/>
</dbReference>
<feature type="domain" description="Band 3 cytoplasmic" evidence="14">
    <location>
        <begin position="547"/>
        <end position="853"/>
    </location>
</feature>
<feature type="region of interest" description="Disordered" evidence="12">
    <location>
        <begin position="386"/>
        <end position="419"/>
    </location>
</feature>